<comment type="caution">
    <text evidence="1">The sequence shown here is derived from an EMBL/GenBank/DDBJ whole genome shotgun (WGS) entry which is preliminary data.</text>
</comment>
<gene>
    <name evidence="1" type="ORF">J3E07_001609</name>
</gene>
<accession>A0A8J7URV4</accession>
<name>A0A8J7URV4_METVO</name>
<evidence type="ECO:0000313" key="2">
    <source>
        <dbReference type="Proteomes" id="UP000740329"/>
    </source>
</evidence>
<protein>
    <recommendedName>
        <fullName evidence="3">PepSY domain-containing protein</fullName>
    </recommendedName>
</protein>
<proteinExistence type="predicted"/>
<dbReference type="EMBL" id="JAGGMV010000008">
    <property type="protein sequence ID" value="MBP2202168.1"/>
    <property type="molecule type" value="Genomic_DNA"/>
</dbReference>
<evidence type="ECO:0008006" key="3">
    <source>
        <dbReference type="Google" id="ProtNLM"/>
    </source>
</evidence>
<dbReference type="Proteomes" id="UP000740329">
    <property type="component" value="Unassembled WGS sequence"/>
</dbReference>
<dbReference type="RefSeq" id="WP_209591686.1">
    <property type="nucleotide sequence ID" value="NZ_JAGGMV010000008.1"/>
</dbReference>
<reference evidence="1" key="1">
    <citation type="submission" date="2021-03" db="EMBL/GenBank/DDBJ databases">
        <title>Genomic Encyclopedia of Type Strains, Phase IV (KMG-V): Genome sequencing to study the core and pangenomes of soil and plant-associated prokaryotes.</title>
        <authorList>
            <person name="Whitman W."/>
        </authorList>
    </citation>
    <scope>NUCLEOTIDE SEQUENCE</scope>
    <source>
        <strain evidence="1">C4</strain>
    </source>
</reference>
<organism evidence="1 2">
    <name type="scientific">Methanococcus voltae</name>
    <dbReference type="NCBI Taxonomy" id="2188"/>
    <lineage>
        <taxon>Archaea</taxon>
        <taxon>Methanobacteriati</taxon>
        <taxon>Methanobacteriota</taxon>
        <taxon>Methanomada group</taxon>
        <taxon>Methanococci</taxon>
        <taxon>Methanococcales</taxon>
        <taxon>Methanococcaceae</taxon>
        <taxon>Methanococcus</taxon>
    </lineage>
</organism>
<sequence>MKKLLFFSFIIIFTLTYTIYPYITGVSDEHIIKEQLLTLGYPKTAYIISNGTLYYSDGRKAELTTPKYYSISAYDAYNKSIDYVNTEYGEYFGQTFNIDINTLDETPEYWTYKFIFGEGSNHVGYVTVNRYTGKVSLHALNEAS</sequence>
<evidence type="ECO:0000313" key="1">
    <source>
        <dbReference type="EMBL" id="MBP2202168.1"/>
    </source>
</evidence>
<dbReference type="AlphaFoldDB" id="A0A8J7URV4"/>